<keyword evidence="10" id="KW-1133">Transmembrane helix</keyword>
<accession>A0A438KGI3</accession>
<dbReference type="PANTHER" id="PTHR47944">
    <property type="entry name" value="CYTOCHROME P450 98A9"/>
    <property type="match status" value="1"/>
</dbReference>
<evidence type="ECO:0000256" key="7">
    <source>
        <dbReference type="ARBA" id="ARBA00023033"/>
    </source>
</evidence>
<evidence type="ECO:0000256" key="8">
    <source>
        <dbReference type="PIRSR" id="PIRSR602401-1"/>
    </source>
</evidence>
<dbReference type="AlphaFoldDB" id="A0A438KGI3"/>
<evidence type="ECO:0000259" key="11">
    <source>
        <dbReference type="Pfam" id="PF07727"/>
    </source>
</evidence>
<evidence type="ECO:0000313" key="13">
    <source>
        <dbReference type="EMBL" id="RVX20315.1"/>
    </source>
</evidence>
<dbReference type="InterPro" id="IPR036397">
    <property type="entry name" value="RNaseH_sf"/>
</dbReference>
<evidence type="ECO:0000259" key="12">
    <source>
        <dbReference type="Pfam" id="PF25597"/>
    </source>
</evidence>
<proteinExistence type="inferred from homology"/>
<feature type="domain" description="Reverse transcriptase Ty1/copia-type" evidence="11">
    <location>
        <begin position="962"/>
        <end position="1035"/>
    </location>
</feature>
<evidence type="ECO:0000256" key="4">
    <source>
        <dbReference type="ARBA" id="ARBA00022723"/>
    </source>
</evidence>
<dbReference type="InterPro" id="IPR013103">
    <property type="entry name" value="RVT_2"/>
</dbReference>
<dbReference type="PANTHER" id="PTHR47944:SF19">
    <property type="entry name" value="CYTOCHROME P450 77A4"/>
    <property type="match status" value="1"/>
</dbReference>
<keyword evidence="6 8" id="KW-0408">Iron</keyword>
<dbReference type="Gene3D" id="1.10.630.10">
    <property type="entry name" value="Cytochrome P450"/>
    <property type="match status" value="1"/>
</dbReference>
<dbReference type="Pfam" id="PF07727">
    <property type="entry name" value="RVT_2"/>
    <property type="match status" value="1"/>
</dbReference>
<evidence type="ECO:0000256" key="10">
    <source>
        <dbReference type="SAM" id="Phobius"/>
    </source>
</evidence>
<dbReference type="SUPFAM" id="SSF48264">
    <property type="entry name" value="Cytochrome P450"/>
    <property type="match status" value="1"/>
</dbReference>
<comment type="similarity">
    <text evidence="2">Belongs to the cytochrome P450 family.</text>
</comment>
<name>A0A438KGI3_VITVI</name>
<dbReference type="EMBL" id="QGNW01000007">
    <property type="protein sequence ID" value="RVX20315.1"/>
    <property type="molecule type" value="Genomic_DNA"/>
</dbReference>
<feature type="binding site" description="axial binding residue" evidence="8">
    <location>
        <position position="469"/>
    </location>
    <ligand>
        <name>heme</name>
        <dbReference type="ChEBI" id="CHEBI:30413"/>
    </ligand>
    <ligandPart>
        <name>Fe</name>
        <dbReference type="ChEBI" id="CHEBI:18248"/>
    </ligandPart>
</feature>
<organism evidence="13 14">
    <name type="scientific">Vitis vinifera</name>
    <name type="common">Grape</name>
    <dbReference type="NCBI Taxonomy" id="29760"/>
    <lineage>
        <taxon>Eukaryota</taxon>
        <taxon>Viridiplantae</taxon>
        <taxon>Streptophyta</taxon>
        <taxon>Embryophyta</taxon>
        <taxon>Tracheophyta</taxon>
        <taxon>Spermatophyta</taxon>
        <taxon>Magnoliopsida</taxon>
        <taxon>eudicotyledons</taxon>
        <taxon>Gunneridae</taxon>
        <taxon>Pentapetalae</taxon>
        <taxon>rosids</taxon>
        <taxon>Vitales</taxon>
        <taxon>Vitaceae</taxon>
        <taxon>Viteae</taxon>
        <taxon>Vitis</taxon>
    </lineage>
</organism>
<gene>
    <name evidence="13" type="primary">CYP79A2_5</name>
    <name evidence="13" type="ORF">CK203_004459</name>
</gene>
<dbReference type="Pfam" id="PF25597">
    <property type="entry name" value="SH3_retrovirus"/>
    <property type="match status" value="1"/>
</dbReference>
<keyword evidence="5" id="KW-0560">Oxidoreductase</keyword>
<dbReference type="InterPro" id="IPR012337">
    <property type="entry name" value="RNaseH-like_sf"/>
</dbReference>
<protein>
    <submittedName>
        <fullName evidence="13">Phenylalanine N-monooxygenase</fullName>
    </submittedName>
</protein>
<dbReference type="Gene3D" id="3.30.420.10">
    <property type="entry name" value="Ribonuclease H-like superfamily/Ribonuclease H"/>
    <property type="match status" value="1"/>
</dbReference>
<keyword evidence="7 13" id="KW-0503">Monooxygenase</keyword>
<dbReference type="SUPFAM" id="SSF53098">
    <property type="entry name" value="Ribonuclease H-like"/>
    <property type="match status" value="1"/>
</dbReference>
<evidence type="ECO:0000256" key="5">
    <source>
        <dbReference type="ARBA" id="ARBA00023002"/>
    </source>
</evidence>
<evidence type="ECO:0000313" key="14">
    <source>
        <dbReference type="Proteomes" id="UP000288805"/>
    </source>
</evidence>
<dbReference type="Proteomes" id="UP000288805">
    <property type="component" value="Unassembled WGS sequence"/>
</dbReference>
<comment type="cofactor">
    <cofactor evidence="1 8">
        <name>heme</name>
        <dbReference type="ChEBI" id="CHEBI:30413"/>
    </cofactor>
</comment>
<feature type="compositionally biased region" description="Polar residues" evidence="9">
    <location>
        <begin position="543"/>
        <end position="553"/>
    </location>
</feature>
<keyword evidence="10" id="KW-0472">Membrane</keyword>
<evidence type="ECO:0000256" key="9">
    <source>
        <dbReference type="SAM" id="MobiDB-lite"/>
    </source>
</evidence>
<dbReference type="Pfam" id="PF00067">
    <property type="entry name" value="p450"/>
    <property type="match status" value="2"/>
</dbReference>
<keyword evidence="10" id="KW-0812">Transmembrane</keyword>
<sequence length="1037" mass="117001">MSSSSNSTLFSSILFLSPANDAAIDDVLSHLTFLLMLFIISVILIFTKFKSKTSTNSKSMMLPPGPAPWPLVRNLPHLLNKKPTFRWIHGFMKEMNTEIACIQLGDVHVIPMTSPEISREFLKKHDAVFASRPITMATEYSSGGFLTTAVVPWGDQWKKMRRVLASKVINPSTFRWLHDKRVEEADNLVRYVYNQCKISTSNNCLGSVINVRNTVRQYSGNAIRKMILNTRYFGEGKKDGGPGVEEEQHVESLFTVLAHIYAFSLSDYFPWLRVLNLDGHEKTVREAMNTINEYHDPIVDQRVEHWRNGEKKEPEDLLDVFISVKDSNGEPLLSVAEIKAQCTELIFAAVDKPSNAIEWAMAEMINQPRVLGKAVEEIDRVVGKERLVQESDFQQLNYVKACIKEAFRLHPIAPFNLPHPSGLGRNPRIWEEPLIFNPERHLNASTAQGVDLKEQDLRLISFSTGRRGCTGIAFGSAMTVMLLVRLLQGFTWSPPPGQEEIDLSESRIPTAIIHPKTSPNVDKSTFKCTHCNKIDPTNLDIPQFQSNDSWYDQENNEEPRDSKKTSIATVAEIKTEANVAEKDSTLVAATDHGANGNTTPVIGEGSLTLTDTLNLDSVLVVPSLDYNLLMTWLCLMKTKDEVNLLFQNFHKMIETQYNAKVQTTCSNTLQQNGVAEQKNRHLLEVVRVSLIAAKTLISYWGEAITSAAYLINRVPSSSINFQTPLQALTNAVVAPTVPNLPPRVFGCVAFVHLHKHQRTKLTSHALQCVFVGYALHKKGYRCYHPPTRQMYITMDVVFHEDSMYFSSESELQGEYHKEIQTLDYDYHISKENESGQSELVNQEAGELDMSGQQFGSENVFTEIPNQSSSVEGILNLEPDPFMKRLPHRHNRGIPKPTYEPKLSTKVKYHMSNYVSNHRLSESNKSFVNQLSTVAIPNSVQEALADPRWKAAMNEEMKSLQKNETWELVECPPGKKPVGCRWIYTVKYKADGSIERFKARLVAKGYTQTYGIDYTETFAPVAKINTVRVLLSLAANLD</sequence>
<dbReference type="InterPro" id="IPR002401">
    <property type="entry name" value="Cyt_P450_E_grp-I"/>
</dbReference>
<feature type="domain" description="Retroviral polymerase SH3-like" evidence="12">
    <location>
        <begin position="747"/>
        <end position="809"/>
    </location>
</feature>
<dbReference type="GO" id="GO:0003676">
    <property type="term" value="F:nucleic acid binding"/>
    <property type="evidence" value="ECO:0007669"/>
    <property type="project" value="InterPro"/>
</dbReference>
<dbReference type="GO" id="GO:0005506">
    <property type="term" value="F:iron ion binding"/>
    <property type="evidence" value="ECO:0007669"/>
    <property type="project" value="InterPro"/>
</dbReference>
<evidence type="ECO:0000256" key="3">
    <source>
        <dbReference type="ARBA" id="ARBA00022617"/>
    </source>
</evidence>
<keyword evidence="3 8" id="KW-0349">Heme</keyword>
<dbReference type="InterPro" id="IPR001128">
    <property type="entry name" value="Cyt_P450"/>
</dbReference>
<evidence type="ECO:0000256" key="2">
    <source>
        <dbReference type="ARBA" id="ARBA00010617"/>
    </source>
</evidence>
<dbReference type="PRINTS" id="PR00463">
    <property type="entry name" value="EP450I"/>
</dbReference>
<dbReference type="GO" id="GO:0020037">
    <property type="term" value="F:heme binding"/>
    <property type="evidence" value="ECO:0007669"/>
    <property type="project" value="InterPro"/>
</dbReference>
<dbReference type="InterPro" id="IPR057670">
    <property type="entry name" value="SH3_retrovirus"/>
</dbReference>
<dbReference type="GO" id="GO:0016705">
    <property type="term" value="F:oxidoreductase activity, acting on paired donors, with incorporation or reduction of molecular oxygen"/>
    <property type="evidence" value="ECO:0007669"/>
    <property type="project" value="InterPro"/>
</dbReference>
<keyword evidence="4 8" id="KW-0479">Metal-binding</keyword>
<comment type="caution">
    <text evidence="13">The sequence shown here is derived from an EMBL/GenBank/DDBJ whole genome shotgun (WGS) entry which is preliminary data.</text>
</comment>
<feature type="region of interest" description="Disordered" evidence="9">
    <location>
        <begin position="539"/>
        <end position="564"/>
    </location>
</feature>
<evidence type="ECO:0000256" key="6">
    <source>
        <dbReference type="ARBA" id="ARBA00023004"/>
    </source>
</evidence>
<reference evidence="13 14" key="1">
    <citation type="journal article" date="2018" name="PLoS Genet.">
        <title>Population sequencing reveals clonal diversity and ancestral inbreeding in the grapevine cultivar Chardonnay.</title>
        <authorList>
            <person name="Roach M.J."/>
            <person name="Johnson D.L."/>
            <person name="Bohlmann J."/>
            <person name="van Vuuren H.J."/>
            <person name="Jones S.J."/>
            <person name="Pretorius I.S."/>
            <person name="Schmidt S.A."/>
            <person name="Borneman A.R."/>
        </authorList>
    </citation>
    <scope>NUCLEOTIDE SEQUENCE [LARGE SCALE GENOMIC DNA]</scope>
    <source>
        <strain evidence="14">cv. Chardonnay</strain>
        <tissue evidence="13">Leaf</tissue>
    </source>
</reference>
<feature type="transmembrane region" description="Helical" evidence="10">
    <location>
        <begin position="31"/>
        <end position="49"/>
    </location>
</feature>
<dbReference type="GO" id="GO:0004497">
    <property type="term" value="F:monooxygenase activity"/>
    <property type="evidence" value="ECO:0007669"/>
    <property type="project" value="UniProtKB-KW"/>
</dbReference>
<evidence type="ECO:0000256" key="1">
    <source>
        <dbReference type="ARBA" id="ARBA00001971"/>
    </source>
</evidence>
<dbReference type="InterPro" id="IPR036396">
    <property type="entry name" value="Cyt_P450_sf"/>
</dbReference>